<dbReference type="OrthoDB" id="8951118at2759"/>
<feature type="compositionally biased region" description="Acidic residues" evidence="1">
    <location>
        <begin position="81"/>
        <end position="90"/>
    </location>
</feature>
<proteinExistence type="predicted"/>
<keyword evidence="3" id="KW-1185">Reference proteome</keyword>
<feature type="compositionally biased region" description="Basic and acidic residues" evidence="1">
    <location>
        <begin position="71"/>
        <end position="80"/>
    </location>
</feature>
<evidence type="ECO:0000313" key="2">
    <source>
        <dbReference type="EMBL" id="QQP37710.1"/>
    </source>
</evidence>
<organism evidence="2 3">
    <name type="scientific">Caligus rogercresseyi</name>
    <name type="common">Sea louse</name>
    <dbReference type="NCBI Taxonomy" id="217165"/>
    <lineage>
        <taxon>Eukaryota</taxon>
        <taxon>Metazoa</taxon>
        <taxon>Ecdysozoa</taxon>
        <taxon>Arthropoda</taxon>
        <taxon>Crustacea</taxon>
        <taxon>Multicrustacea</taxon>
        <taxon>Hexanauplia</taxon>
        <taxon>Copepoda</taxon>
        <taxon>Siphonostomatoida</taxon>
        <taxon>Caligidae</taxon>
        <taxon>Caligus</taxon>
    </lineage>
</organism>
<dbReference type="Proteomes" id="UP000595437">
    <property type="component" value="Chromosome 12"/>
</dbReference>
<evidence type="ECO:0000256" key="1">
    <source>
        <dbReference type="SAM" id="MobiDB-lite"/>
    </source>
</evidence>
<feature type="region of interest" description="Disordered" evidence="1">
    <location>
        <begin position="1"/>
        <end position="23"/>
    </location>
</feature>
<accession>A0A7T8GUA3</accession>
<reference evidence="3" key="1">
    <citation type="submission" date="2021-01" db="EMBL/GenBank/DDBJ databases">
        <title>Caligus Genome Assembly.</title>
        <authorList>
            <person name="Gallardo-Escarate C."/>
        </authorList>
    </citation>
    <scope>NUCLEOTIDE SEQUENCE [LARGE SCALE GENOMIC DNA]</scope>
</reference>
<sequence>MGRALEAEEEDLDSDLEGRAVASRRPKTEDFLTFLCLRGTDLLPPELDFFRKQQERSATILSTTEDQEEDKTEKESHEQESDSEDEETRGEEEARLQSKKVFQGKKKSSSVQALKRKYVAQRLAKQESRRVHVKPSSKAQKQWPTKHTTLGHQRGEHE</sequence>
<protein>
    <submittedName>
        <fullName evidence="2">LOC100870657</fullName>
    </submittedName>
</protein>
<dbReference type="AlphaFoldDB" id="A0A7T8GUA3"/>
<feature type="region of interest" description="Disordered" evidence="1">
    <location>
        <begin position="54"/>
        <end position="158"/>
    </location>
</feature>
<gene>
    <name evidence="2" type="ORF">FKW44_018086</name>
</gene>
<feature type="compositionally biased region" description="Polar residues" evidence="1">
    <location>
        <begin position="137"/>
        <end position="151"/>
    </location>
</feature>
<evidence type="ECO:0000313" key="3">
    <source>
        <dbReference type="Proteomes" id="UP000595437"/>
    </source>
</evidence>
<name>A0A7T8GUA3_CALRO</name>
<feature type="compositionally biased region" description="Basic residues" evidence="1">
    <location>
        <begin position="102"/>
        <end position="119"/>
    </location>
</feature>
<dbReference type="EMBL" id="CP045901">
    <property type="protein sequence ID" value="QQP37710.1"/>
    <property type="molecule type" value="Genomic_DNA"/>
</dbReference>